<dbReference type="PANTHER" id="PTHR12725">
    <property type="entry name" value="HALOACID DEHALOGENASE-LIKE HYDROLASE"/>
    <property type="match status" value="1"/>
</dbReference>
<name>A0ABD3AG85_9GENT</name>
<protein>
    <recommendedName>
        <fullName evidence="3">Ripening-related protein</fullName>
    </recommendedName>
</protein>
<dbReference type="SFLD" id="SFLDG01132">
    <property type="entry name" value="C1.5.3:_5'-Nucleotidase_Like"/>
    <property type="match status" value="1"/>
</dbReference>
<organism evidence="1 2">
    <name type="scientific">Cinchona calisaya</name>
    <dbReference type="NCBI Taxonomy" id="153742"/>
    <lineage>
        <taxon>Eukaryota</taxon>
        <taxon>Viridiplantae</taxon>
        <taxon>Streptophyta</taxon>
        <taxon>Embryophyta</taxon>
        <taxon>Tracheophyta</taxon>
        <taxon>Spermatophyta</taxon>
        <taxon>Magnoliopsida</taxon>
        <taxon>eudicotyledons</taxon>
        <taxon>Gunneridae</taxon>
        <taxon>Pentapetalae</taxon>
        <taxon>asterids</taxon>
        <taxon>lamiids</taxon>
        <taxon>Gentianales</taxon>
        <taxon>Rubiaceae</taxon>
        <taxon>Cinchonoideae</taxon>
        <taxon>Cinchoneae</taxon>
        <taxon>Cinchona</taxon>
    </lineage>
</organism>
<comment type="caution">
    <text evidence="1">The sequence shown here is derived from an EMBL/GenBank/DDBJ whole genome shotgun (WGS) entry which is preliminary data.</text>
</comment>
<dbReference type="InterPro" id="IPR006439">
    <property type="entry name" value="HAD-SF_hydro_IA"/>
</dbReference>
<evidence type="ECO:0000313" key="2">
    <source>
        <dbReference type="Proteomes" id="UP001630127"/>
    </source>
</evidence>
<dbReference type="Pfam" id="PF00702">
    <property type="entry name" value="Hydrolase"/>
    <property type="match status" value="1"/>
</dbReference>
<keyword evidence="2" id="KW-1185">Reference proteome</keyword>
<dbReference type="InterPro" id="IPR010237">
    <property type="entry name" value="Pyr-5-nucltdase"/>
</dbReference>
<dbReference type="SFLD" id="SFLDG01129">
    <property type="entry name" value="C1.5:_HAD__Beta-PGM__Phosphata"/>
    <property type="match status" value="1"/>
</dbReference>
<evidence type="ECO:0008006" key="3">
    <source>
        <dbReference type="Google" id="ProtNLM"/>
    </source>
</evidence>
<dbReference type="EMBL" id="JBJUIK010000004">
    <property type="protein sequence ID" value="KAL3530774.1"/>
    <property type="molecule type" value="Genomic_DNA"/>
</dbReference>
<dbReference type="AlphaFoldDB" id="A0ABD3AG85"/>
<accession>A0ABD3AG85</accession>
<sequence>MEKDSYKQVSEPKYECLLFDVDDTLYPLNSGISAEVTKNIVEYMVTKLGIDQTNVTEMAVQLYKDYGTTMAGLRAIGYDFDYDDYHSFVHGRLPYGMLNPDPVLRNLLHSLPIRKVIFSNANEAHVAMVLSRLGLEGCFEGVICFETLNPTYNSSSANDDNVSELPKTPVICKPFEEAFAKAFKIADIEPEKTLFFDDSIRNLKTAKSMGLHTVWVGSSHRITWVDYALESIHNVREALPELWEAIETSHIRYSGKAAVETSVRA</sequence>
<dbReference type="InterPro" id="IPR036412">
    <property type="entry name" value="HAD-like_sf"/>
</dbReference>
<dbReference type="PANTHER" id="PTHR12725:SF72">
    <property type="entry name" value="HALOACID DEHALOGENASE-LIKE HYDROLASE"/>
    <property type="match status" value="1"/>
</dbReference>
<proteinExistence type="predicted"/>
<dbReference type="Gene3D" id="3.40.50.1000">
    <property type="entry name" value="HAD superfamily/HAD-like"/>
    <property type="match status" value="1"/>
</dbReference>
<dbReference type="SUPFAM" id="SSF56784">
    <property type="entry name" value="HAD-like"/>
    <property type="match status" value="1"/>
</dbReference>
<dbReference type="Gene3D" id="1.10.150.450">
    <property type="match status" value="1"/>
</dbReference>
<evidence type="ECO:0000313" key="1">
    <source>
        <dbReference type="EMBL" id="KAL3530774.1"/>
    </source>
</evidence>
<dbReference type="InterPro" id="IPR023214">
    <property type="entry name" value="HAD_sf"/>
</dbReference>
<reference evidence="1 2" key="1">
    <citation type="submission" date="2024-11" db="EMBL/GenBank/DDBJ databases">
        <title>A near-complete genome assembly of Cinchona calisaya.</title>
        <authorList>
            <person name="Lian D.C."/>
            <person name="Zhao X.W."/>
            <person name="Wei L."/>
        </authorList>
    </citation>
    <scope>NUCLEOTIDE SEQUENCE [LARGE SCALE GENOMIC DNA]</scope>
    <source>
        <tissue evidence="1">Nenye</tissue>
    </source>
</reference>
<dbReference type="SFLD" id="SFLDS00003">
    <property type="entry name" value="Haloacid_Dehalogenase"/>
    <property type="match status" value="1"/>
</dbReference>
<gene>
    <name evidence="1" type="ORF">ACH5RR_010096</name>
</gene>
<dbReference type="Proteomes" id="UP001630127">
    <property type="component" value="Unassembled WGS sequence"/>
</dbReference>
<dbReference type="NCBIfam" id="TIGR01993">
    <property type="entry name" value="Pyr-5-nucltdase"/>
    <property type="match status" value="1"/>
</dbReference>
<dbReference type="NCBIfam" id="TIGR01509">
    <property type="entry name" value="HAD-SF-IA-v3"/>
    <property type="match status" value="1"/>
</dbReference>